<organism evidence="2 3">
    <name type="scientific">Ramlibacter cellulosilyticus</name>
    <dbReference type="NCBI Taxonomy" id="2764187"/>
    <lineage>
        <taxon>Bacteria</taxon>
        <taxon>Pseudomonadati</taxon>
        <taxon>Pseudomonadota</taxon>
        <taxon>Betaproteobacteria</taxon>
        <taxon>Burkholderiales</taxon>
        <taxon>Comamonadaceae</taxon>
        <taxon>Ramlibacter</taxon>
    </lineage>
</organism>
<comment type="caution">
    <text evidence="2">The sequence shown here is derived from an EMBL/GenBank/DDBJ whole genome shotgun (WGS) entry which is preliminary data.</text>
</comment>
<keyword evidence="3" id="KW-1185">Reference proteome</keyword>
<evidence type="ECO:0000313" key="3">
    <source>
        <dbReference type="Proteomes" id="UP000608513"/>
    </source>
</evidence>
<sequence length="132" mass="14394">MKRRVAVLALAIAGPALAQAPCPLLGEITPEMLLGLWQAELPGQWDTSTLQLVKHPEYAGSFRGTLQRGDRSWQVAGEFTDGEFLLEESADGRRIAAAWAGEIVEGSCGREIRGTWTRDGESQGGPFVLRRM</sequence>
<proteinExistence type="predicted"/>
<dbReference type="Proteomes" id="UP000608513">
    <property type="component" value="Unassembled WGS sequence"/>
</dbReference>
<feature type="signal peptide" evidence="1">
    <location>
        <begin position="1"/>
        <end position="18"/>
    </location>
</feature>
<dbReference type="EMBL" id="JACORT010000005">
    <property type="protein sequence ID" value="MBC5784098.1"/>
    <property type="molecule type" value="Genomic_DNA"/>
</dbReference>
<dbReference type="AlphaFoldDB" id="A0A923MSS1"/>
<keyword evidence="1" id="KW-0732">Signal</keyword>
<feature type="chain" id="PRO_5037955421" description="DUF1579 domain-containing protein" evidence="1">
    <location>
        <begin position="19"/>
        <end position="132"/>
    </location>
</feature>
<evidence type="ECO:0000313" key="2">
    <source>
        <dbReference type="EMBL" id="MBC5784098.1"/>
    </source>
</evidence>
<protein>
    <recommendedName>
        <fullName evidence="4">DUF1579 domain-containing protein</fullName>
    </recommendedName>
</protein>
<dbReference type="RefSeq" id="WP_187076833.1">
    <property type="nucleotide sequence ID" value="NZ_JACORT010000005.1"/>
</dbReference>
<name>A0A923MSS1_9BURK</name>
<gene>
    <name evidence="2" type="ORF">H8N03_14190</name>
</gene>
<reference evidence="2" key="1">
    <citation type="submission" date="2020-08" db="EMBL/GenBank/DDBJ databases">
        <title>Ramlibacter sp. USB13 16S ribosomal RNA gene genome sequencing and assembly.</title>
        <authorList>
            <person name="Kang M."/>
        </authorList>
    </citation>
    <scope>NUCLEOTIDE SEQUENCE</scope>
    <source>
        <strain evidence="2">USB13</strain>
    </source>
</reference>
<evidence type="ECO:0000256" key="1">
    <source>
        <dbReference type="SAM" id="SignalP"/>
    </source>
</evidence>
<accession>A0A923MSS1</accession>
<evidence type="ECO:0008006" key="4">
    <source>
        <dbReference type="Google" id="ProtNLM"/>
    </source>
</evidence>